<dbReference type="AlphaFoldDB" id="A0A644Y566"/>
<dbReference type="EMBL" id="VSSQ01003650">
    <property type="protein sequence ID" value="MPM21713.1"/>
    <property type="molecule type" value="Genomic_DNA"/>
</dbReference>
<sequence>MNRTRESKKGDKMLISKNQNEEYGYVPSNPVLLNGYADIQHFFGELHTEKGCTVTYRRIGSTFEAQSNHMIDVFEVSGDNGNKLLYLDVYGDDQFKAPKGYKLAPKINPSKKDR</sequence>
<evidence type="ECO:0000313" key="1">
    <source>
        <dbReference type="EMBL" id="MPM21713.1"/>
    </source>
</evidence>
<accession>A0A644Y566</accession>
<name>A0A644Y566_9ZZZZ</name>
<proteinExistence type="predicted"/>
<gene>
    <name evidence="1" type="ORF">SDC9_68158</name>
</gene>
<comment type="caution">
    <text evidence="1">The sequence shown here is derived from an EMBL/GenBank/DDBJ whole genome shotgun (WGS) entry which is preliminary data.</text>
</comment>
<reference evidence="1" key="1">
    <citation type="submission" date="2019-08" db="EMBL/GenBank/DDBJ databases">
        <authorList>
            <person name="Kucharzyk K."/>
            <person name="Murdoch R.W."/>
            <person name="Higgins S."/>
            <person name="Loffler F."/>
        </authorList>
    </citation>
    <scope>NUCLEOTIDE SEQUENCE</scope>
</reference>
<protein>
    <submittedName>
        <fullName evidence="1">Uncharacterized protein</fullName>
    </submittedName>
</protein>
<organism evidence="1">
    <name type="scientific">bioreactor metagenome</name>
    <dbReference type="NCBI Taxonomy" id="1076179"/>
    <lineage>
        <taxon>unclassified sequences</taxon>
        <taxon>metagenomes</taxon>
        <taxon>ecological metagenomes</taxon>
    </lineage>
</organism>